<feature type="domain" description="EF-hand" evidence="3">
    <location>
        <begin position="99"/>
        <end position="134"/>
    </location>
</feature>
<dbReference type="PANTHER" id="PTHR23048:SF0">
    <property type="entry name" value="CALMODULIN LIKE 3"/>
    <property type="match status" value="1"/>
</dbReference>
<organism evidence="4 5">
    <name type="scientific">Rotaria magnacalcarata</name>
    <dbReference type="NCBI Taxonomy" id="392030"/>
    <lineage>
        <taxon>Eukaryota</taxon>
        <taxon>Metazoa</taxon>
        <taxon>Spiralia</taxon>
        <taxon>Gnathifera</taxon>
        <taxon>Rotifera</taxon>
        <taxon>Eurotatoria</taxon>
        <taxon>Bdelloidea</taxon>
        <taxon>Philodinida</taxon>
        <taxon>Philodinidae</taxon>
        <taxon>Rotaria</taxon>
    </lineage>
</organism>
<dbReference type="GO" id="GO:0016460">
    <property type="term" value="C:myosin II complex"/>
    <property type="evidence" value="ECO:0007669"/>
    <property type="project" value="TreeGrafter"/>
</dbReference>
<dbReference type="InterPro" id="IPR018247">
    <property type="entry name" value="EF_Hand_1_Ca_BS"/>
</dbReference>
<dbReference type="Gene3D" id="1.10.238.10">
    <property type="entry name" value="EF-hand"/>
    <property type="match status" value="3"/>
</dbReference>
<dbReference type="AlphaFoldDB" id="A0A816R5J8"/>
<name>A0A816R5J8_9BILA</name>
<proteinExistence type="predicted"/>
<evidence type="ECO:0000313" key="5">
    <source>
        <dbReference type="Proteomes" id="UP000663887"/>
    </source>
</evidence>
<dbReference type="CDD" id="cd00051">
    <property type="entry name" value="EFh"/>
    <property type="match status" value="1"/>
</dbReference>
<feature type="domain" description="EF-hand" evidence="3">
    <location>
        <begin position="24"/>
        <end position="59"/>
    </location>
</feature>
<gene>
    <name evidence="4" type="ORF">XDN619_LOCUS12454</name>
</gene>
<dbReference type="Pfam" id="PF13499">
    <property type="entry name" value="EF-hand_7"/>
    <property type="match status" value="2"/>
</dbReference>
<comment type="caution">
    <text evidence="4">The sequence shown here is derived from an EMBL/GenBank/DDBJ whole genome shotgun (WGS) entry which is preliminary data.</text>
</comment>
<dbReference type="Proteomes" id="UP000663887">
    <property type="component" value="Unassembled WGS sequence"/>
</dbReference>
<protein>
    <recommendedName>
        <fullName evidence="3">EF-hand domain-containing protein</fullName>
    </recommendedName>
</protein>
<reference evidence="4" key="1">
    <citation type="submission" date="2021-02" db="EMBL/GenBank/DDBJ databases">
        <authorList>
            <person name="Nowell W R."/>
        </authorList>
    </citation>
    <scope>NUCLEOTIDE SEQUENCE</scope>
</reference>
<evidence type="ECO:0000313" key="4">
    <source>
        <dbReference type="EMBL" id="CAF2070574.1"/>
    </source>
</evidence>
<keyword evidence="1" id="KW-0677">Repeat</keyword>
<keyword evidence="2" id="KW-0106">Calcium</keyword>
<sequence length="173" mass="20092">MSFTREIPKSKRKPTLKGKTLTEEQQLEYKQAFSLFDRDEDGLINPKELSYLIRSLECNPSDNEIQSLIDRVIDEGSSLIDCNQFLIMMSLLHKTRDEDKRRELHEIFTAIDTDNNGVIDSTELRTIMRLINSGIDDIKLTKEEIDEMIAEIDSDKDGRITFNEFARIFEGQI</sequence>
<dbReference type="FunFam" id="1.10.238.10:FF:000001">
    <property type="entry name" value="Calmodulin 1"/>
    <property type="match status" value="1"/>
</dbReference>
<evidence type="ECO:0000256" key="1">
    <source>
        <dbReference type="ARBA" id="ARBA00022737"/>
    </source>
</evidence>
<feature type="domain" description="EF-hand" evidence="3">
    <location>
        <begin position="140"/>
        <end position="173"/>
    </location>
</feature>
<dbReference type="SUPFAM" id="SSF47473">
    <property type="entry name" value="EF-hand"/>
    <property type="match status" value="1"/>
</dbReference>
<dbReference type="InterPro" id="IPR011992">
    <property type="entry name" value="EF-hand-dom_pair"/>
</dbReference>
<dbReference type="GO" id="GO:0005509">
    <property type="term" value="F:calcium ion binding"/>
    <property type="evidence" value="ECO:0007669"/>
    <property type="project" value="InterPro"/>
</dbReference>
<accession>A0A816R5J8</accession>
<dbReference type="PANTHER" id="PTHR23048">
    <property type="entry name" value="MYOSIN LIGHT CHAIN 1, 3"/>
    <property type="match status" value="1"/>
</dbReference>
<dbReference type="PROSITE" id="PS00018">
    <property type="entry name" value="EF_HAND_1"/>
    <property type="match status" value="3"/>
</dbReference>
<dbReference type="EMBL" id="CAJNRG010004908">
    <property type="protein sequence ID" value="CAF2070574.1"/>
    <property type="molecule type" value="Genomic_DNA"/>
</dbReference>
<evidence type="ECO:0000259" key="3">
    <source>
        <dbReference type="PROSITE" id="PS50222"/>
    </source>
</evidence>
<dbReference type="InterPro" id="IPR002048">
    <property type="entry name" value="EF_hand_dom"/>
</dbReference>
<dbReference type="SMART" id="SM00054">
    <property type="entry name" value="EFh"/>
    <property type="match status" value="3"/>
</dbReference>
<evidence type="ECO:0000256" key="2">
    <source>
        <dbReference type="ARBA" id="ARBA00022837"/>
    </source>
</evidence>
<dbReference type="PROSITE" id="PS50222">
    <property type="entry name" value="EF_HAND_2"/>
    <property type="match status" value="3"/>
</dbReference>
<dbReference type="InterPro" id="IPR050230">
    <property type="entry name" value="CALM/Myosin/TropC-like"/>
</dbReference>